<protein>
    <recommendedName>
        <fullName evidence="2">YTH domain-containing protein</fullName>
    </recommendedName>
</protein>
<dbReference type="PROSITE" id="PS50882">
    <property type="entry name" value="YTH"/>
    <property type="match status" value="2"/>
</dbReference>
<keyword evidence="4" id="KW-1185">Reference proteome</keyword>
<feature type="compositionally biased region" description="Basic and acidic residues" evidence="1">
    <location>
        <begin position="936"/>
        <end position="947"/>
    </location>
</feature>
<dbReference type="Pfam" id="PF04146">
    <property type="entry name" value="YTH"/>
    <property type="match status" value="2"/>
</dbReference>
<feature type="domain" description="YTH" evidence="2">
    <location>
        <begin position="606"/>
        <end position="742"/>
    </location>
</feature>
<sequence>MASDASPDFIFDQDIYYRPAANYYGYYRTGIESSSEWDDHNSFLGLDGQDHHYLAESLPYVYFTPSYGYAQSDYNPYNPFIPGAVVGVDSPFIGTQQHFTSRTYQQPVSSTPYVPIILQSTSGIVPNDTSDPLLVSPFATVSSKCDIEGAKCPLPQAPAGKAITSQRVALGNSLSETSSQQFHAPNNLSQGQVDSMPPSKQSATHGSMLPGNLPHVTQSQDRNSSGSVQATDDFLCGRVSPAQNSLIVDMSASSALKKFGSNVCKWSTIDKFRTCFQSNGFSYNGRGSSSMLNEQDWGHRTNKGRGQWTSITVKSYTTKVAVSDSQGNIIVNADQYNRDDFPVEYPDAKFFVIKSYSEDDVHRSIKYNTWSSTPSGNRRLDSAYEDAQELSAGKRKQCPVFLFFSVNASGKFCGVSEMTGPVDFHKDMNFWQKDKWTGSFPVRWHIIKDVPNSSFSHIILENNEKKPVTHSRDTQESQDRNSSGSVQATDDFLCGRVSPAQNSLIVDMSASSALKKFGSNVCKWSTIDKFRTCFQSNGFSYNGRGSSSMLNEQDWGHRTNKGRGQWTSITVKSYTTKVAVSDSQGNIIVNADQYNRDDFPVEYPDAKFFVIKSYSEDDVHRSIKYNTWSSTPSGNRRLDSAYEDAQELSACPVFLFFSVNASGKFCGVSEMTGPVDFHKDMNFWQKDKWTGSFPVRWHIIKDVPNSSFSHIILENNEKKPVTHSRDTQEIPYIPGIVMLKIFKSGPLKGSILDDFIHYEEQERVAREERSRLLRRTYNSSLFVPSFASTNICSGSANQPPAADDIQQDDIVTQFMKMDEEPVDNEIPKNDEVQMSRTVNQPLNVDGKQPIGLVKQHLTADGKDDKQPTSTVDQPRKLGGKQPDVTANELPKLNGKQLPDLADQPLTAVEKQQNSTVGCSPKADARQVNCAVSQSLKADKKQPNDGKPSDSTVSQPLKTVGKRLNGIVHHPRTTVGSPSKPDDLKIAGNMALTNEQVYLKLDAKPKPTVNPSVSGPIMRISSLSTNSKRNEGDCSNAAADFVTVGSVHIKVKDLGESSLLTFGTVPVDQQGPKLNKKS</sequence>
<feature type="region of interest" description="Disordered" evidence="1">
    <location>
        <begin position="932"/>
        <end position="981"/>
    </location>
</feature>
<gene>
    <name evidence="3" type="ORF">COCNU_01G000200</name>
</gene>
<dbReference type="EMBL" id="CM017872">
    <property type="protein sequence ID" value="KAG1326086.1"/>
    <property type="molecule type" value="Genomic_DNA"/>
</dbReference>
<feature type="compositionally biased region" description="Basic and acidic residues" evidence="1">
    <location>
        <begin position="857"/>
        <end position="866"/>
    </location>
</feature>
<reference evidence="3" key="1">
    <citation type="journal article" date="2017" name="Gigascience">
        <title>The genome draft of coconut (Cocos nucifera).</title>
        <authorList>
            <person name="Xiao Y."/>
            <person name="Xu P."/>
            <person name="Fan H."/>
            <person name="Baudouin L."/>
            <person name="Xia W."/>
            <person name="Bocs S."/>
            <person name="Xu J."/>
            <person name="Li Q."/>
            <person name="Guo A."/>
            <person name="Zhou L."/>
            <person name="Li J."/>
            <person name="Wu Y."/>
            <person name="Ma Z."/>
            <person name="Armero A."/>
            <person name="Issali A.E."/>
            <person name="Liu N."/>
            <person name="Peng M."/>
            <person name="Yang Y."/>
        </authorList>
    </citation>
    <scope>NUCLEOTIDE SEQUENCE</scope>
    <source>
        <tissue evidence="3">Spear leaf of Hainan Tall coconut</tissue>
    </source>
</reference>
<dbReference type="AlphaFoldDB" id="A0A8K0HSM9"/>
<evidence type="ECO:0000313" key="3">
    <source>
        <dbReference type="EMBL" id="KAG1326086.1"/>
    </source>
</evidence>
<name>A0A8K0HSM9_COCNU</name>
<evidence type="ECO:0000259" key="2">
    <source>
        <dbReference type="PROSITE" id="PS50882"/>
    </source>
</evidence>
<feature type="region of interest" description="Disordered" evidence="1">
    <location>
        <begin position="857"/>
        <end position="898"/>
    </location>
</feature>
<dbReference type="GO" id="GO:0003729">
    <property type="term" value="F:mRNA binding"/>
    <property type="evidence" value="ECO:0007669"/>
    <property type="project" value="TreeGrafter"/>
</dbReference>
<feature type="region of interest" description="Disordered" evidence="1">
    <location>
        <begin position="174"/>
        <end position="228"/>
    </location>
</feature>
<accession>A0A8K0HSM9</accession>
<evidence type="ECO:0000313" key="4">
    <source>
        <dbReference type="Proteomes" id="UP000797356"/>
    </source>
</evidence>
<dbReference type="Gene3D" id="3.10.590.10">
    <property type="entry name" value="ph1033 like domains"/>
    <property type="match status" value="2"/>
</dbReference>
<feature type="domain" description="YTH" evidence="2">
    <location>
        <begin position="348"/>
        <end position="489"/>
    </location>
</feature>
<dbReference type="PANTHER" id="PTHR12357:SF92">
    <property type="entry name" value="YTH DOMAIN-CONTAINING FAMILY PROTEIN"/>
    <property type="match status" value="1"/>
</dbReference>
<dbReference type="GO" id="GO:0061157">
    <property type="term" value="P:mRNA destabilization"/>
    <property type="evidence" value="ECO:0007669"/>
    <property type="project" value="TreeGrafter"/>
</dbReference>
<dbReference type="PANTHER" id="PTHR12357">
    <property type="entry name" value="YTH YT521-B HOMOLOGY DOMAIN-CONTAINING"/>
    <property type="match status" value="1"/>
</dbReference>
<reference evidence="3" key="2">
    <citation type="submission" date="2019-07" db="EMBL/GenBank/DDBJ databases">
        <authorList>
            <person name="Yang Y."/>
            <person name="Bocs S."/>
            <person name="Baudouin L."/>
        </authorList>
    </citation>
    <scope>NUCLEOTIDE SEQUENCE</scope>
    <source>
        <tissue evidence="3">Spear leaf of Hainan Tall coconut</tissue>
    </source>
</reference>
<dbReference type="CDD" id="cd21134">
    <property type="entry name" value="YTH"/>
    <property type="match status" value="2"/>
</dbReference>
<dbReference type="InterPro" id="IPR007275">
    <property type="entry name" value="YTH_domain"/>
</dbReference>
<dbReference type="OrthoDB" id="306690at2759"/>
<feature type="compositionally biased region" description="Basic and acidic residues" evidence="1">
    <location>
        <begin position="465"/>
        <end position="479"/>
    </location>
</feature>
<proteinExistence type="predicted"/>
<feature type="compositionally biased region" description="Polar residues" evidence="1">
    <location>
        <begin position="215"/>
        <end position="228"/>
    </location>
</feature>
<dbReference type="Proteomes" id="UP000797356">
    <property type="component" value="Chromosome 1"/>
</dbReference>
<feature type="compositionally biased region" description="Polar residues" evidence="1">
    <location>
        <begin position="174"/>
        <end position="205"/>
    </location>
</feature>
<dbReference type="InterPro" id="IPR045168">
    <property type="entry name" value="YTH_prot"/>
</dbReference>
<evidence type="ECO:0000256" key="1">
    <source>
        <dbReference type="SAM" id="MobiDB-lite"/>
    </source>
</evidence>
<comment type="caution">
    <text evidence="3">The sequence shown here is derived from an EMBL/GenBank/DDBJ whole genome shotgun (WGS) entry which is preliminary data.</text>
</comment>
<feature type="region of interest" description="Disordered" evidence="1">
    <location>
        <begin position="465"/>
        <end position="487"/>
    </location>
</feature>
<organism evidence="3 4">
    <name type="scientific">Cocos nucifera</name>
    <name type="common">Coconut palm</name>
    <dbReference type="NCBI Taxonomy" id="13894"/>
    <lineage>
        <taxon>Eukaryota</taxon>
        <taxon>Viridiplantae</taxon>
        <taxon>Streptophyta</taxon>
        <taxon>Embryophyta</taxon>
        <taxon>Tracheophyta</taxon>
        <taxon>Spermatophyta</taxon>
        <taxon>Magnoliopsida</taxon>
        <taxon>Liliopsida</taxon>
        <taxon>Arecaceae</taxon>
        <taxon>Arecoideae</taxon>
        <taxon>Cocoseae</taxon>
        <taxon>Attaleinae</taxon>
        <taxon>Cocos</taxon>
    </lineage>
</organism>
<dbReference type="GO" id="GO:0005737">
    <property type="term" value="C:cytoplasm"/>
    <property type="evidence" value="ECO:0007669"/>
    <property type="project" value="TreeGrafter"/>
</dbReference>